<evidence type="ECO:0000259" key="5">
    <source>
        <dbReference type="Pfam" id="PF10392"/>
    </source>
</evidence>
<keyword evidence="3" id="KW-0333">Golgi apparatus</keyword>
<dbReference type="Pfam" id="PF20649">
    <property type="entry name" value="COG5_C"/>
    <property type="match status" value="1"/>
</dbReference>
<dbReference type="PANTHER" id="PTHR13228:SF3">
    <property type="entry name" value="CONSERVED OLIGOMERIC GOLGI COMPLEX SUBUNIT 5"/>
    <property type="match status" value="1"/>
</dbReference>
<evidence type="ECO:0000256" key="1">
    <source>
        <dbReference type="ARBA" id="ARBA00004395"/>
    </source>
</evidence>
<dbReference type="AlphaFoldDB" id="A0A8I6TJ67"/>
<dbReference type="InterPro" id="IPR019465">
    <property type="entry name" value="Cog5"/>
</dbReference>
<name>A0A8I6TJ67_CIMLE</name>
<feature type="domain" description="Conserved oligomeric Golgi complex subunit 5 helical" evidence="6">
    <location>
        <begin position="183"/>
        <end position="382"/>
    </location>
</feature>
<dbReference type="InterPro" id="IPR049176">
    <property type="entry name" value="COG5_N"/>
</dbReference>
<dbReference type="Pfam" id="PF10392">
    <property type="entry name" value="COG5_N"/>
    <property type="match status" value="1"/>
</dbReference>
<dbReference type="GO" id="GO:0000139">
    <property type="term" value="C:Golgi membrane"/>
    <property type="evidence" value="ECO:0007669"/>
    <property type="project" value="UniProtKB-SubCell"/>
</dbReference>
<dbReference type="PANTHER" id="PTHR13228">
    <property type="entry name" value="CONSERVED OLIGOMERIC GOLGI COMPLEX COMPONENT 5"/>
    <property type="match status" value="1"/>
</dbReference>
<evidence type="ECO:0000313" key="8">
    <source>
        <dbReference type="Proteomes" id="UP000494040"/>
    </source>
</evidence>
<dbReference type="RefSeq" id="XP_024082119.1">
    <property type="nucleotide sequence ID" value="XM_024226351.1"/>
</dbReference>
<feature type="domain" description="Conserved oligomeric Golgi complex subunit 5 N-terminal" evidence="5">
    <location>
        <begin position="54"/>
        <end position="159"/>
    </location>
</feature>
<keyword evidence="4" id="KW-0472">Membrane</keyword>
<evidence type="ECO:0000256" key="3">
    <source>
        <dbReference type="ARBA" id="ARBA00023034"/>
    </source>
</evidence>
<sequence>MITVNCMTLRTSHLSLLLKLGIRPVNISSYIDFLCQFINKLEHPEVDLQNYVHHTLSVTEQLSRLSDGISLLDKELQRQVLEKHEDLVSQATWVEKLQGVLSVMHIHVQSLVSSVDRMKMKIIEPHQRLEMQSVVLSRLHETTDLLRRASRVQHLAKKLPDLDPARAAHIISELEEQHRDVDLTGLDILEPEGKQIKHVKAVVEQQASKIMEQGLTTLNSEKVTMGIDILDKLGLVEIEVQKIMDKWLNNIDAHVGNVLNMENLFPASRSGGAGRVTGINIPANIQNFRSELWSSWGNTLNKPVFTTCAQMAIIQTVLSNRITFCDGKPSGKHDNFEVTGTFWVQVDDILSKHLNQAAKNSSYIKQALEGEYPKLLRLHLDFHKKLKSLNFAPTNKSMYPQIGKCVKQFETAYLSRSINVLIGAVQEMFPHNETTPLPPSIDKVDSLIKIISRELDVSLVDDTLTGPVAKNIAKAISLFCQKGEQMLDNTQAATQVIELLTPGQELNVGIANILFYFCEQMKTVVSKSELSKNLLSLINEAILGGEKLTQQILNPLLSSILVAIESILITMHKEDYDLKEYTGSPSLYMRELQAFIPRAVSTYLSPFHNQIQISQSCMEVASRTIELFMRNICLVRPVNENGRKKLIADFKCLEMALSPLCIQLSELGGIYSTLRSLRPLITSNPEEVAKCPVLGQVVPYSLAVTLLFSMGPQDLPLPHQSVGWSISKFSQWLDNHNNEKDRLEFLKGALWSYQKANKQAKTTQLYQIIKDLIDRGNVYLLTEPSEF</sequence>
<accession>A0A8I6TJ67</accession>
<evidence type="ECO:0000256" key="4">
    <source>
        <dbReference type="ARBA" id="ARBA00023136"/>
    </source>
</evidence>
<dbReference type="InterPro" id="IPR048485">
    <property type="entry name" value="COG5_helical"/>
</dbReference>
<proteinExistence type="predicted"/>
<evidence type="ECO:0000313" key="7">
    <source>
        <dbReference type="EnsemblMetazoa" id="XP_024082119.1"/>
    </source>
</evidence>
<dbReference type="OMA" id="MMVEYFE"/>
<evidence type="ECO:0000259" key="6">
    <source>
        <dbReference type="Pfam" id="PF20649"/>
    </source>
</evidence>
<protein>
    <recommendedName>
        <fullName evidence="2">Conserved oligomeric Golgi complex subunit 5</fullName>
    </recommendedName>
</protein>
<dbReference type="GeneID" id="106668752"/>
<dbReference type="OrthoDB" id="18786at2759"/>
<reference evidence="7" key="1">
    <citation type="submission" date="2022-01" db="UniProtKB">
        <authorList>
            <consortium name="EnsemblMetazoa"/>
        </authorList>
    </citation>
    <scope>IDENTIFICATION</scope>
</reference>
<dbReference type="CTD" id="100529224"/>
<dbReference type="Proteomes" id="UP000494040">
    <property type="component" value="Unassembled WGS sequence"/>
</dbReference>
<dbReference type="GO" id="GO:0006891">
    <property type="term" value="P:intra-Golgi vesicle-mediated transport"/>
    <property type="evidence" value="ECO:0007669"/>
    <property type="project" value="InterPro"/>
</dbReference>
<evidence type="ECO:0000256" key="2">
    <source>
        <dbReference type="ARBA" id="ARBA00020974"/>
    </source>
</evidence>
<keyword evidence="8" id="KW-1185">Reference proteome</keyword>
<organism evidence="7 8">
    <name type="scientific">Cimex lectularius</name>
    <name type="common">Bed bug</name>
    <name type="synonym">Acanthia lectularia</name>
    <dbReference type="NCBI Taxonomy" id="79782"/>
    <lineage>
        <taxon>Eukaryota</taxon>
        <taxon>Metazoa</taxon>
        <taxon>Ecdysozoa</taxon>
        <taxon>Arthropoda</taxon>
        <taxon>Hexapoda</taxon>
        <taxon>Insecta</taxon>
        <taxon>Pterygota</taxon>
        <taxon>Neoptera</taxon>
        <taxon>Paraneoptera</taxon>
        <taxon>Hemiptera</taxon>
        <taxon>Heteroptera</taxon>
        <taxon>Panheteroptera</taxon>
        <taxon>Cimicomorpha</taxon>
        <taxon>Cimicidae</taxon>
        <taxon>Cimex</taxon>
    </lineage>
</organism>
<dbReference type="EnsemblMetazoa" id="XM_024226351.1">
    <property type="protein sequence ID" value="XP_024082119.1"/>
    <property type="gene ID" value="LOC106668752"/>
</dbReference>
<dbReference type="GO" id="GO:0017119">
    <property type="term" value="C:Golgi transport complex"/>
    <property type="evidence" value="ECO:0007669"/>
    <property type="project" value="InterPro"/>
</dbReference>
<comment type="subcellular location">
    <subcellularLocation>
        <location evidence="1">Golgi apparatus membrane</location>
        <topology evidence="1">Peripheral membrane protein</topology>
    </subcellularLocation>
</comment>